<evidence type="ECO:0000256" key="7">
    <source>
        <dbReference type="SAM" id="Phobius"/>
    </source>
</evidence>
<gene>
    <name evidence="9" type="primary">lysP</name>
    <name evidence="9" type="ORF">NCTC11391_01349</name>
</gene>
<evidence type="ECO:0000256" key="2">
    <source>
        <dbReference type="ARBA" id="ARBA00022448"/>
    </source>
</evidence>
<evidence type="ECO:0000256" key="1">
    <source>
        <dbReference type="ARBA" id="ARBA00004141"/>
    </source>
</evidence>
<dbReference type="OrthoDB" id="9780162at2"/>
<feature type="transmembrane region" description="Helical" evidence="7">
    <location>
        <begin position="54"/>
        <end position="77"/>
    </location>
</feature>
<dbReference type="EMBL" id="UHFA01000002">
    <property type="protein sequence ID" value="SUN36303.1"/>
    <property type="molecule type" value="Genomic_DNA"/>
</dbReference>
<evidence type="ECO:0000256" key="6">
    <source>
        <dbReference type="ARBA" id="ARBA00023136"/>
    </source>
</evidence>
<feature type="transmembrane region" description="Helical" evidence="7">
    <location>
        <begin position="363"/>
        <end position="388"/>
    </location>
</feature>
<dbReference type="InterPro" id="IPR004841">
    <property type="entry name" value="AA-permease/SLC12A_dom"/>
</dbReference>
<feature type="transmembrane region" description="Helical" evidence="7">
    <location>
        <begin position="409"/>
        <end position="428"/>
    </location>
</feature>
<feature type="transmembrane region" description="Helical" evidence="7">
    <location>
        <begin position="126"/>
        <end position="150"/>
    </location>
</feature>
<keyword evidence="10" id="KW-1185">Reference proteome</keyword>
<feature type="transmembrane region" description="Helical" evidence="7">
    <location>
        <begin position="162"/>
        <end position="183"/>
    </location>
</feature>
<evidence type="ECO:0000256" key="3">
    <source>
        <dbReference type="ARBA" id="ARBA00022692"/>
    </source>
</evidence>
<feature type="transmembrane region" description="Helical" evidence="7">
    <location>
        <begin position="21"/>
        <end position="42"/>
    </location>
</feature>
<dbReference type="GO" id="GO:0055085">
    <property type="term" value="P:transmembrane transport"/>
    <property type="evidence" value="ECO:0007669"/>
    <property type="project" value="InterPro"/>
</dbReference>
<dbReference type="PANTHER" id="PTHR43495">
    <property type="entry name" value="GABA PERMEASE"/>
    <property type="match status" value="1"/>
</dbReference>
<feature type="transmembrane region" description="Helical" evidence="7">
    <location>
        <begin position="246"/>
        <end position="264"/>
    </location>
</feature>
<dbReference type="PIRSF" id="PIRSF006060">
    <property type="entry name" value="AA_transporter"/>
    <property type="match status" value="1"/>
</dbReference>
<dbReference type="GO" id="GO:0006865">
    <property type="term" value="P:amino acid transport"/>
    <property type="evidence" value="ECO:0007669"/>
    <property type="project" value="UniProtKB-KW"/>
</dbReference>
<evidence type="ECO:0000259" key="8">
    <source>
        <dbReference type="Pfam" id="PF00324"/>
    </source>
</evidence>
<name>A0A380JE89_STRDO</name>
<evidence type="ECO:0000256" key="5">
    <source>
        <dbReference type="ARBA" id="ARBA00022989"/>
    </source>
</evidence>
<feature type="transmembrane region" description="Helical" evidence="7">
    <location>
        <begin position="203"/>
        <end position="225"/>
    </location>
</feature>
<proteinExistence type="predicted"/>
<dbReference type="FunFam" id="1.20.1740.10:FF:000001">
    <property type="entry name" value="Amino acid permease"/>
    <property type="match status" value="1"/>
</dbReference>
<keyword evidence="6 7" id="KW-0472">Membrane</keyword>
<evidence type="ECO:0000313" key="9">
    <source>
        <dbReference type="EMBL" id="SUN36303.1"/>
    </source>
</evidence>
<feature type="transmembrane region" description="Helical" evidence="7">
    <location>
        <begin position="434"/>
        <end position="452"/>
    </location>
</feature>
<dbReference type="RefSeq" id="WP_044123762.1">
    <property type="nucleotide sequence ID" value="NZ_UHFA01000002.1"/>
</dbReference>
<dbReference type="PANTHER" id="PTHR43495:SF5">
    <property type="entry name" value="GAMMA-AMINOBUTYRIC ACID PERMEASE"/>
    <property type="match status" value="1"/>
</dbReference>
<dbReference type="Pfam" id="PF00324">
    <property type="entry name" value="AA_permease"/>
    <property type="match status" value="1"/>
</dbReference>
<dbReference type="Gene3D" id="1.20.1740.10">
    <property type="entry name" value="Amino acid/polyamine transporter I"/>
    <property type="match status" value="1"/>
</dbReference>
<protein>
    <submittedName>
        <fullName evidence="9">Amino acid permease</fullName>
    </submittedName>
</protein>
<dbReference type="PROSITE" id="PS00218">
    <property type="entry name" value="AMINO_ACID_PERMEASE_1"/>
    <property type="match status" value="1"/>
</dbReference>
<feature type="transmembrane region" description="Helical" evidence="7">
    <location>
        <begin position="284"/>
        <end position="304"/>
    </location>
</feature>
<keyword evidence="2" id="KW-0813">Transport</keyword>
<sequence>MQNHNFKDQGKFQRKMTSRHLFMLSLGGVIGTGLFLSSGYTIAQAGPLGAVLSYLVGAVVVYLVMLSLGELAVAMPVTGSFHTYATKFISPGTGFTVAWLYWICWTVALGTEFLAAGMLVERWIAIPAWISAAFFALVVFVINALSVRSFAETESFFSSIKVLAIVVFIVLGLGAMFGLVSFNGHHEPVLFKNLTAQGAFPKGFIAVISVMLNVNYAFSGTELIGIAAGETDNPKVAVPRAIKTTIGRLVIFFVLTILVLASLLPMKEAGVTDAPFVLVFDKMGIPYAGDIMNFVILTAILSAGNSGLYASSRMLWSLANEGMLDKRVVKINKHGVPMRAMLLSMIGAGLSLFAGFYPKSTVYLALVSIAGFAVVAVWLSIPISQINFRKIWLKDHKESDLDYKTPFNPVLPYITIILLVISIVGIAWDKDQRAGLYFGLPFVAVCYLYHYWRYKKF</sequence>
<dbReference type="Proteomes" id="UP000254082">
    <property type="component" value="Unassembled WGS sequence"/>
</dbReference>
<feature type="transmembrane region" description="Helical" evidence="7">
    <location>
        <begin position="336"/>
        <end position="357"/>
    </location>
</feature>
<accession>A0A380JE89</accession>
<feature type="transmembrane region" description="Helical" evidence="7">
    <location>
        <begin position="98"/>
        <end position="120"/>
    </location>
</feature>
<dbReference type="InterPro" id="IPR004840">
    <property type="entry name" value="Amino_acid_permease_CS"/>
</dbReference>
<comment type="subcellular location">
    <subcellularLocation>
        <location evidence="1">Membrane</location>
        <topology evidence="1">Multi-pass membrane protein</topology>
    </subcellularLocation>
</comment>
<reference evidence="9 10" key="1">
    <citation type="submission" date="2018-06" db="EMBL/GenBank/DDBJ databases">
        <authorList>
            <consortium name="Pathogen Informatics"/>
            <person name="Doyle S."/>
        </authorList>
    </citation>
    <scope>NUCLEOTIDE SEQUENCE [LARGE SCALE GENOMIC DNA]</scope>
    <source>
        <strain evidence="10">NCTC 11391</strain>
    </source>
</reference>
<evidence type="ECO:0000313" key="10">
    <source>
        <dbReference type="Proteomes" id="UP000254082"/>
    </source>
</evidence>
<evidence type="ECO:0000256" key="4">
    <source>
        <dbReference type="ARBA" id="ARBA00022970"/>
    </source>
</evidence>
<keyword evidence="5 7" id="KW-1133">Transmembrane helix</keyword>
<keyword evidence="3 7" id="KW-0812">Transmembrane</keyword>
<dbReference type="AlphaFoldDB" id="A0A380JE89"/>
<feature type="domain" description="Amino acid permease/ SLC12A" evidence="8">
    <location>
        <begin position="20"/>
        <end position="456"/>
    </location>
</feature>
<keyword evidence="4" id="KW-0029">Amino-acid transport</keyword>
<organism evidence="9 10">
    <name type="scientific">Streptococcus downei MFe28</name>
    <dbReference type="NCBI Taxonomy" id="764290"/>
    <lineage>
        <taxon>Bacteria</taxon>
        <taxon>Bacillati</taxon>
        <taxon>Bacillota</taxon>
        <taxon>Bacilli</taxon>
        <taxon>Lactobacillales</taxon>
        <taxon>Streptococcaceae</taxon>
        <taxon>Streptococcus</taxon>
    </lineage>
</organism>
<dbReference type="GO" id="GO:0016020">
    <property type="term" value="C:membrane"/>
    <property type="evidence" value="ECO:0007669"/>
    <property type="project" value="UniProtKB-SubCell"/>
</dbReference>